<gene>
    <name evidence="7 9" type="primary">mtnK</name>
    <name evidence="9" type="ORF">L1F29_08510</name>
</gene>
<dbReference type="Gene3D" id="3.30.200.20">
    <property type="entry name" value="Phosphorylase Kinase, domain 1"/>
    <property type="match status" value="1"/>
</dbReference>
<evidence type="ECO:0000256" key="7">
    <source>
        <dbReference type="HAMAP-Rule" id="MF_01683"/>
    </source>
</evidence>
<comment type="similarity">
    <text evidence="1 7">Belongs to the methylthioribose kinase family.</text>
</comment>
<accession>A0ABY5SD11</accession>
<keyword evidence="7" id="KW-0028">Amino-acid biosynthesis</keyword>
<feature type="binding site" evidence="7">
    <location>
        <position position="57"/>
    </location>
    <ligand>
        <name>ATP</name>
        <dbReference type="ChEBI" id="CHEBI:30616"/>
    </ligand>
</feature>
<evidence type="ECO:0000313" key="9">
    <source>
        <dbReference type="EMBL" id="UVI31841.1"/>
    </source>
</evidence>
<evidence type="ECO:0000259" key="8">
    <source>
        <dbReference type="Pfam" id="PF01636"/>
    </source>
</evidence>
<dbReference type="Pfam" id="PF01636">
    <property type="entry name" value="APH"/>
    <property type="match status" value="1"/>
</dbReference>
<protein>
    <recommendedName>
        <fullName evidence="7">Methylthioribose kinase</fullName>
        <shortName evidence="7">MTR kinase</shortName>
        <ecNumber evidence="7">2.7.1.100</ecNumber>
    </recommendedName>
</protein>
<organism evidence="9 10">
    <name type="scientific">Paenibacillus spongiae</name>
    <dbReference type="NCBI Taxonomy" id="2909671"/>
    <lineage>
        <taxon>Bacteria</taxon>
        <taxon>Bacillati</taxon>
        <taxon>Bacillota</taxon>
        <taxon>Bacilli</taxon>
        <taxon>Bacillales</taxon>
        <taxon>Paenibacillaceae</taxon>
        <taxon>Paenibacillus</taxon>
    </lineage>
</organism>
<feature type="domain" description="Aminoglycoside phosphotransferase" evidence="8">
    <location>
        <begin position="168"/>
        <end position="283"/>
    </location>
</feature>
<keyword evidence="3 7" id="KW-0808">Transferase</keyword>
<dbReference type="HAMAP" id="MF_01683">
    <property type="entry name" value="Salvage_MtnK"/>
    <property type="match status" value="1"/>
</dbReference>
<comment type="catalytic activity">
    <reaction evidence="7">
        <text>5-(methylsulfanyl)-D-ribose + ATP = 5-(methylsulfanyl)-alpha-D-ribose 1-phosphate + ADP + H(+)</text>
        <dbReference type="Rhea" id="RHEA:22312"/>
        <dbReference type="ChEBI" id="CHEBI:15378"/>
        <dbReference type="ChEBI" id="CHEBI:30616"/>
        <dbReference type="ChEBI" id="CHEBI:58533"/>
        <dbReference type="ChEBI" id="CHEBI:78440"/>
        <dbReference type="ChEBI" id="CHEBI:456216"/>
        <dbReference type="EC" id="2.7.1.100"/>
    </reaction>
</comment>
<evidence type="ECO:0000256" key="6">
    <source>
        <dbReference type="ARBA" id="ARBA00022840"/>
    </source>
</evidence>
<evidence type="ECO:0000256" key="4">
    <source>
        <dbReference type="ARBA" id="ARBA00022741"/>
    </source>
</evidence>
<feature type="binding site" evidence="7">
    <location>
        <position position="229"/>
    </location>
    <ligand>
        <name>substrate</name>
    </ligand>
</feature>
<dbReference type="PANTHER" id="PTHR34273:SF2">
    <property type="entry name" value="METHYLTHIORIBOSE KINASE"/>
    <property type="match status" value="1"/>
</dbReference>
<proteinExistence type="inferred from homology"/>
<reference evidence="9" key="1">
    <citation type="submission" date="2022-01" db="EMBL/GenBank/DDBJ databases">
        <title>Paenibacillus spongiae sp. nov., isolated from marine sponge.</title>
        <authorList>
            <person name="Li Z."/>
            <person name="Zhang M."/>
        </authorList>
    </citation>
    <scope>NUCLEOTIDE SEQUENCE</scope>
    <source>
        <strain evidence="9">PHS-Z3</strain>
    </source>
</reference>
<feature type="binding site" evidence="7">
    <location>
        <position position="40"/>
    </location>
    <ligand>
        <name>ATP</name>
        <dbReference type="ChEBI" id="CHEBI:30616"/>
    </ligand>
</feature>
<dbReference type="Proteomes" id="UP001057877">
    <property type="component" value="Chromosome"/>
</dbReference>
<sequence>MSAYHPLNEEEAIEIARSLEGFFPGSGPLNCREIGDGNLNLVFHISDPVSGRSLIMKQALPYAKVVGESWPLTLDRARIESEALMLEGKLAPGLVPQVYQYNADLALTVMEDLSDHVIMRRGLIEGGRYPLFGEHISTFIAQTLFFTSDLGMNQQEKKLNVGRFINPELCKITEDLIFDDPYTNAANNSFENAIQDEAQALWNDEQLHYEVALLREKFLTQAQALLHGDLHTGSIFITPESTKVIDPEFAYYGPMGFDIGAVIANLLLNYAAREGWDKNEAAAQDYRHYLLETVREVWTKFDAKFRALWDEHGKDRMAMTPPGYKDDYMLRLLRDTIGYAGCKMVRRIVGLAHVADIDQIEDAAVRERAQRSALAIGKSLIKLNRQASSIEQLIEIAQTAAASAKA</sequence>
<evidence type="ECO:0000313" key="10">
    <source>
        <dbReference type="Proteomes" id="UP001057877"/>
    </source>
</evidence>
<dbReference type="InterPro" id="IPR009212">
    <property type="entry name" value="Methylthioribose_kinase"/>
</dbReference>
<dbReference type="Gene3D" id="3.90.1200.10">
    <property type="match status" value="1"/>
</dbReference>
<dbReference type="RefSeq" id="WP_258387905.1">
    <property type="nucleotide sequence ID" value="NZ_CP091430.1"/>
</dbReference>
<dbReference type="EC" id="2.7.1.100" evidence="7"/>
<dbReference type="InterPro" id="IPR011009">
    <property type="entry name" value="Kinase-like_dom_sf"/>
</dbReference>
<evidence type="ECO:0000256" key="5">
    <source>
        <dbReference type="ARBA" id="ARBA00022777"/>
    </source>
</evidence>
<dbReference type="PANTHER" id="PTHR34273">
    <property type="entry name" value="METHYLTHIORIBOSE KINASE"/>
    <property type="match status" value="1"/>
</dbReference>
<keyword evidence="5 7" id="KW-0418">Kinase</keyword>
<dbReference type="PIRSF" id="PIRSF031134">
    <property type="entry name" value="MTRK"/>
    <property type="match status" value="1"/>
</dbReference>
<keyword evidence="10" id="KW-1185">Reference proteome</keyword>
<evidence type="ECO:0000256" key="1">
    <source>
        <dbReference type="ARBA" id="ARBA00010165"/>
    </source>
</evidence>
<feature type="binding site" evidence="7">
    <location>
        <begin position="111"/>
        <end position="113"/>
    </location>
    <ligand>
        <name>ATP</name>
        <dbReference type="ChEBI" id="CHEBI:30616"/>
    </ligand>
</feature>
<name>A0ABY5SD11_9BACL</name>
<comment type="pathway">
    <text evidence="7">Amino-acid biosynthesis; L-methionine biosynthesis via salvage pathway; S-methyl-5-thio-alpha-D-ribose 1-phosphate from S-methyl-5'-thioadenosine (hydrolase route): step 2/2.</text>
</comment>
<evidence type="ECO:0000256" key="2">
    <source>
        <dbReference type="ARBA" id="ARBA00011738"/>
    </source>
</evidence>
<keyword evidence="4 7" id="KW-0547">Nucleotide-binding</keyword>
<dbReference type="SUPFAM" id="SSF56112">
    <property type="entry name" value="Protein kinase-like (PK-like)"/>
    <property type="match status" value="1"/>
</dbReference>
<keyword evidence="6 7" id="KW-0067">ATP-binding</keyword>
<evidence type="ECO:0000256" key="3">
    <source>
        <dbReference type="ARBA" id="ARBA00022679"/>
    </source>
</evidence>
<dbReference type="NCBIfam" id="TIGR01767">
    <property type="entry name" value="MTRK"/>
    <property type="match status" value="1"/>
</dbReference>
<feature type="binding site" evidence="7">
    <location>
        <position position="346"/>
    </location>
    <ligand>
        <name>substrate</name>
    </ligand>
</feature>
<dbReference type="InterPro" id="IPR002575">
    <property type="entry name" value="Aminoglycoside_PTrfase"/>
</dbReference>
<comment type="function">
    <text evidence="7">Catalyzes the phosphorylation of methylthioribose into methylthioribose-1-phosphate.</text>
</comment>
<dbReference type="GO" id="GO:0046522">
    <property type="term" value="F:S-methyl-5-thioribose kinase activity"/>
    <property type="evidence" value="ECO:0007669"/>
    <property type="project" value="UniProtKB-EC"/>
</dbReference>
<keyword evidence="7" id="KW-0486">Methionine biosynthesis</keyword>
<feature type="binding site" evidence="7">
    <location>
        <begin position="246"/>
        <end position="248"/>
    </location>
    <ligand>
        <name>ATP</name>
        <dbReference type="ChEBI" id="CHEBI:30616"/>
    </ligand>
</feature>
<comment type="subunit">
    <text evidence="2 7">Homodimer.</text>
</comment>
<dbReference type="EMBL" id="CP091430">
    <property type="protein sequence ID" value="UVI31841.1"/>
    <property type="molecule type" value="Genomic_DNA"/>
</dbReference>